<dbReference type="SUPFAM" id="SSF52540">
    <property type="entry name" value="P-loop containing nucleoside triphosphate hydrolases"/>
    <property type="match status" value="1"/>
</dbReference>
<accession>A0ABQ1QGX3</accession>
<dbReference type="InterPro" id="IPR027417">
    <property type="entry name" value="P-loop_NTPase"/>
</dbReference>
<dbReference type="EMBL" id="BMGI01000001">
    <property type="protein sequence ID" value="GGD25535.1"/>
    <property type="molecule type" value="Genomic_DNA"/>
</dbReference>
<sequence>MAEDRGISARAVTLHIGVQKTASTALHHLLRRNADALAAQLVVRMPVQGTPAQRMGRAAVDFSLDPTPEREAHLVAQIEALRDEIAPGDLPVLVSHENLPGAMLGNPGVTTLYPMLERLLELYDRHLAPFAPRYAFYTREIGAWKRSVHNQAVKTDGYAGTWDDFTDETADCGTWDGLADRMRAAVGADRIAVFALEDEPDQMRPGQQLLRFAGLTEAQIAALSPLGWRSNQSLNPGALEFMRRVNGAGLEAQPRQKVMQIVMENQALFAPDAPGQDPRA</sequence>
<protein>
    <recommendedName>
        <fullName evidence="3">Sulfotransferase family protein</fullName>
    </recommendedName>
</protein>
<dbReference type="RefSeq" id="WP_188526260.1">
    <property type="nucleotide sequence ID" value="NZ_BMGI01000001.1"/>
</dbReference>
<evidence type="ECO:0000313" key="1">
    <source>
        <dbReference type="EMBL" id="GGD25535.1"/>
    </source>
</evidence>
<organism evidence="1 2">
    <name type="scientific">Sinisalibacter lacisalsi</name>
    <dbReference type="NCBI Taxonomy" id="1526570"/>
    <lineage>
        <taxon>Bacteria</taxon>
        <taxon>Pseudomonadati</taxon>
        <taxon>Pseudomonadota</taxon>
        <taxon>Alphaproteobacteria</taxon>
        <taxon>Rhodobacterales</taxon>
        <taxon>Roseobacteraceae</taxon>
        <taxon>Sinisalibacter</taxon>
    </lineage>
</organism>
<keyword evidence="2" id="KW-1185">Reference proteome</keyword>
<evidence type="ECO:0008006" key="3">
    <source>
        <dbReference type="Google" id="ProtNLM"/>
    </source>
</evidence>
<dbReference type="Proteomes" id="UP000617355">
    <property type="component" value="Unassembled WGS sequence"/>
</dbReference>
<proteinExistence type="predicted"/>
<name>A0ABQ1QGX3_9RHOB</name>
<comment type="caution">
    <text evidence="1">The sequence shown here is derived from an EMBL/GenBank/DDBJ whole genome shotgun (WGS) entry which is preliminary data.</text>
</comment>
<reference evidence="2" key="1">
    <citation type="journal article" date="2019" name="Int. J. Syst. Evol. Microbiol.">
        <title>The Global Catalogue of Microorganisms (GCM) 10K type strain sequencing project: providing services to taxonomists for standard genome sequencing and annotation.</title>
        <authorList>
            <consortium name="The Broad Institute Genomics Platform"/>
            <consortium name="The Broad Institute Genome Sequencing Center for Infectious Disease"/>
            <person name="Wu L."/>
            <person name="Ma J."/>
        </authorList>
    </citation>
    <scope>NUCLEOTIDE SEQUENCE [LARGE SCALE GENOMIC DNA]</scope>
    <source>
        <strain evidence="2">CGMCC 1.12922</strain>
    </source>
</reference>
<gene>
    <name evidence="1" type="ORF">GCM10011358_07540</name>
</gene>
<evidence type="ECO:0000313" key="2">
    <source>
        <dbReference type="Proteomes" id="UP000617355"/>
    </source>
</evidence>